<reference evidence="1 2" key="1">
    <citation type="submission" date="2020-10" db="EMBL/GenBank/DDBJ databases">
        <title>The Coptis chinensis genome and diversification of protoberbering-type alkaloids.</title>
        <authorList>
            <person name="Wang B."/>
            <person name="Shu S."/>
            <person name="Song C."/>
            <person name="Liu Y."/>
        </authorList>
    </citation>
    <scope>NUCLEOTIDE SEQUENCE [LARGE SCALE GENOMIC DNA]</scope>
    <source>
        <strain evidence="1">HL-2020</strain>
        <tissue evidence="1">Leaf</tissue>
    </source>
</reference>
<dbReference type="EMBL" id="JADFTS010000002">
    <property type="protein sequence ID" value="KAF9620275.1"/>
    <property type="molecule type" value="Genomic_DNA"/>
</dbReference>
<dbReference type="Proteomes" id="UP000631114">
    <property type="component" value="Unassembled WGS sequence"/>
</dbReference>
<name>A0A835M5S5_9MAGN</name>
<gene>
    <name evidence="1" type="ORF">IFM89_011010</name>
</gene>
<evidence type="ECO:0000313" key="2">
    <source>
        <dbReference type="Proteomes" id="UP000631114"/>
    </source>
</evidence>
<proteinExistence type="predicted"/>
<evidence type="ECO:0000313" key="1">
    <source>
        <dbReference type="EMBL" id="KAF9620275.1"/>
    </source>
</evidence>
<dbReference type="AlphaFoldDB" id="A0A835M5S5"/>
<keyword evidence="2" id="KW-1185">Reference proteome</keyword>
<dbReference type="OrthoDB" id="687732at2759"/>
<sequence>MVVAGMENCGGFLAILKACVLIRGRAATALSLALPVNFGFAALEALYKFRLTPIASDAYRNCCEGLCGLGVSRPH</sequence>
<protein>
    <submittedName>
        <fullName evidence="1">Uncharacterized protein</fullName>
    </submittedName>
</protein>
<organism evidence="1 2">
    <name type="scientific">Coptis chinensis</name>
    <dbReference type="NCBI Taxonomy" id="261450"/>
    <lineage>
        <taxon>Eukaryota</taxon>
        <taxon>Viridiplantae</taxon>
        <taxon>Streptophyta</taxon>
        <taxon>Embryophyta</taxon>
        <taxon>Tracheophyta</taxon>
        <taxon>Spermatophyta</taxon>
        <taxon>Magnoliopsida</taxon>
        <taxon>Ranunculales</taxon>
        <taxon>Ranunculaceae</taxon>
        <taxon>Coptidoideae</taxon>
        <taxon>Coptis</taxon>
    </lineage>
</organism>
<accession>A0A835M5S5</accession>
<comment type="caution">
    <text evidence="1">The sequence shown here is derived from an EMBL/GenBank/DDBJ whole genome shotgun (WGS) entry which is preliminary data.</text>
</comment>